<dbReference type="Proteomes" id="UP000075840">
    <property type="component" value="Unassembled WGS sequence"/>
</dbReference>
<feature type="region of interest" description="Disordered" evidence="1">
    <location>
        <begin position="51"/>
        <end position="88"/>
    </location>
</feature>
<feature type="compositionally biased region" description="Polar residues" evidence="1">
    <location>
        <begin position="63"/>
        <end position="81"/>
    </location>
</feature>
<evidence type="ECO:0000256" key="1">
    <source>
        <dbReference type="SAM" id="MobiDB-lite"/>
    </source>
</evidence>
<evidence type="ECO:0000313" key="2">
    <source>
        <dbReference type="EnsemblMetazoa" id="AARA014784-PA"/>
    </source>
</evidence>
<dbReference type="VEuPathDB" id="VectorBase:AARA014784"/>
<keyword evidence="3" id="KW-1185">Reference proteome</keyword>
<dbReference type="EMBL" id="APCN01003673">
    <property type="status" value="NOT_ANNOTATED_CDS"/>
    <property type="molecule type" value="Genomic_DNA"/>
</dbReference>
<protein>
    <submittedName>
        <fullName evidence="2">Uncharacterized protein</fullName>
    </submittedName>
</protein>
<reference evidence="2" key="1">
    <citation type="submission" date="2022-08" db="UniProtKB">
        <authorList>
            <consortium name="EnsemblMetazoa"/>
        </authorList>
    </citation>
    <scope>IDENTIFICATION</scope>
    <source>
        <strain evidence="2">Dongola</strain>
    </source>
</reference>
<name>A0A182IH49_ANOAR</name>
<organism evidence="2 3">
    <name type="scientific">Anopheles arabiensis</name>
    <name type="common">Mosquito</name>
    <dbReference type="NCBI Taxonomy" id="7173"/>
    <lineage>
        <taxon>Eukaryota</taxon>
        <taxon>Metazoa</taxon>
        <taxon>Ecdysozoa</taxon>
        <taxon>Arthropoda</taxon>
        <taxon>Hexapoda</taxon>
        <taxon>Insecta</taxon>
        <taxon>Pterygota</taxon>
        <taxon>Neoptera</taxon>
        <taxon>Endopterygota</taxon>
        <taxon>Diptera</taxon>
        <taxon>Nematocera</taxon>
        <taxon>Culicoidea</taxon>
        <taxon>Culicidae</taxon>
        <taxon>Anophelinae</taxon>
        <taxon>Anopheles</taxon>
    </lineage>
</organism>
<dbReference type="EnsemblMetazoa" id="AARA014784-RA">
    <property type="protein sequence ID" value="AARA014784-PA"/>
    <property type="gene ID" value="AARA014784"/>
</dbReference>
<accession>A0A182IH49</accession>
<proteinExistence type="predicted"/>
<evidence type="ECO:0000313" key="3">
    <source>
        <dbReference type="Proteomes" id="UP000075840"/>
    </source>
</evidence>
<dbReference type="AlphaFoldDB" id="A0A182IH49"/>
<sequence length="88" mass="9971">MAKCSVQLAHPENSPSLPERAQRWFGCTSFKCCDEPVRELLQCQLGAPALENQPKKGQRARTPRQNLHTLRQTARPSSRQNCCPVRVE</sequence>